<accession>A0A0M3HNI7</accession>
<evidence type="ECO:0000256" key="1">
    <source>
        <dbReference type="SAM" id="MobiDB-lite"/>
    </source>
</evidence>
<feature type="region of interest" description="Disordered" evidence="1">
    <location>
        <begin position="26"/>
        <end position="71"/>
    </location>
</feature>
<sequence length="71" mass="8184">MISTEINTVTHVHSTIIHCTTNLHLRRPTSSNDNAGGSYLRPNCTKTSKRRPWRGRRHTSSVMRQHVKYAK</sequence>
<name>A0A0M3HNI7_ASCLU</name>
<evidence type="ECO:0000313" key="3">
    <source>
        <dbReference type="WBParaSite" id="ALUE_0000325401-mRNA-1"/>
    </source>
</evidence>
<organism evidence="2 3">
    <name type="scientific">Ascaris lumbricoides</name>
    <name type="common">Giant roundworm</name>
    <dbReference type="NCBI Taxonomy" id="6252"/>
    <lineage>
        <taxon>Eukaryota</taxon>
        <taxon>Metazoa</taxon>
        <taxon>Ecdysozoa</taxon>
        <taxon>Nematoda</taxon>
        <taxon>Chromadorea</taxon>
        <taxon>Rhabditida</taxon>
        <taxon>Spirurina</taxon>
        <taxon>Ascaridomorpha</taxon>
        <taxon>Ascaridoidea</taxon>
        <taxon>Ascarididae</taxon>
        <taxon>Ascaris</taxon>
    </lineage>
</organism>
<proteinExistence type="predicted"/>
<keyword evidence="2" id="KW-1185">Reference proteome</keyword>
<protein>
    <submittedName>
        <fullName evidence="3">60S ribosomal protein L37</fullName>
    </submittedName>
</protein>
<dbReference type="Proteomes" id="UP000036681">
    <property type="component" value="Unplaced"/>
</dbReference>
<evidence type="ECO:0000313" key="2">
    <source>
        <dbReference type="Proteomes" id="UP000036681"/>
    </source>
</evidence>
<dbReference type="AlphaFoldDB" id="A0A0M3HNI7"/>
<feature type="compositionally biased region" description="Basic residues" evidence="1">
    <location>
        <begin position="47"/>
        <end position="71"/>
    </location>
</feature>
<dbReference type="WBParaSite" id="ALUE_0000325401-mRNA-1">
    <property type="protein sequence ID" value="ALUE_0000325401-mRNA-1"/>
    <property type="gene ID" value="ALUE_0000325401"/>
</dbReference>
<reference evidence="3" key="1">
    <citation type="submission" date="2017-02" db="UniProtKB">
        <authorList>
            <consortium name="WormBaseParasite"/>
        </authorList>
    </citation>
    <scope>IDENTIFICATION</scope>
</reference>
<feature type="compositionally biased region" description="Polar residues" evidence="1">
    <location>
        <begin position="26"/>
        <end position="35"/>
    </location>
</feature>